<gene>
    <name evidence="9" type="ORF">U0042_08380</name>
</gene>
<keyword evidence="10" id="KW-1185">Reference proteome</keyword>
<dbReference type="GO" id="GO:0004749">
    <property type="term" value="F:ribose phosphate diphosphokinase activity"/>
    <property type="evidence" value="ECO:0007669"/>
    <property type="project" value="UniProtKB-EC"/>
</dbReference>
<proteinExistence type="predicted"/>
<organism evidence="9 10">
    <name type="scientific">Paraburkholderia kururiensis</name>
    <dbReference type="NCBI Taxonomy" id="984307"/>
    <lineage>
        <taxon>Bacteria</taxon>
        <taxon>Pseudomonadati</taxon>
        <taxon>Pseudomonadota</taxon>
        <taxon>Betaproteobacteria</taxon>
        <taxon>Burkholderiales</taxon>
        <taxon>Burkholderiaceae</taxon>
        <taxon>Paraburkholderia</taxon>
    </lineage>
</organism>
<dbReference type="Pfam" id="PF13793">
    <property type="entry name" value="Pribosyltran_N"/>
    <property type="match status" value="1"/>
</dbReference>
<dbReference type="SMART" id="SM01400">
    <property type="entry name" value="Pribosyltran_N"/>
    <property type="match status" value="1"/>
</dbReference>
<dbReference type="InterPro" id="IPR029057">
    <property type="entry name" value="PRTase-like"/>
</dbReference>
<evidence type="ECO:0000256" key="3">
    <source>
        <dbReference type="ARBA" id="ARBA00022727"/>
    </source>
</evidence>
<evidence type="ECO:0000256" key="5">
    <source>
        <dbReference type="ARBA" id="ARBA00022777"/>
    </source>
</evidence>
<sequence>MDQTDLKLFALGGTREFGARVAAHLGIALSEHEERAFEDGEHKTRPLVNVRGSDVYVVHSLYGDAHETVNDKLCRLLFFLGALKDASAARVCAVVPYLAYARKDRKSQPRDPVTTRYVAQLFEAVGTDRIVTLDVHNLAAWQNAFRSCRTEHLEANGLFAAWFASRLANEDVVVVSPDAGGIRRAEDFRLRLAARLGKPVEAAFAGKLRAGGVVTGKPVVGDVNGRCAVIVDDLISTGTTLAHVAADCRALGARTVYAAATHGLFIGAAAQVLGGAAPAREHDRARAPNETAAAYGDACTAAALAQIVVADTVPPWRVPPGALLDKLTVLDTAPLFAEAIARIHTGGSIVELLQH</sequence>
<dbReference type="Gene3D" id="3.40.50.2020">
    <property type="match status" value="2"/>
</dbReference>
<evidence type="ECO:0000256" key="7">
    <source>
        <dbReference type="ARBA" id="ARBA00049535"/>
    </source>
</evidence>
<evidence type="ECO:0000256" key="4">
    <source>
        <dbReference type="ARBA" id="ARBA00022741"/>
    </source>
</evidence>
<protein>
    <recommendedName>
        <fullName evidence="1">ribose-phosphate diphosphokinase</fullName>
        <ecNumber evidence="1">2.7.6.1</ecNumber>
    </recommendedName>
</protein>
<evidence type="ECO:0000256" key="2">
    <source>
        <dbReference type="ARBA" id="ARBA00022679"/>
    </source>
</evidence>
<name>A0ABZ0WU85_9BURK</name>
<keyword evidence="3" id="KW-0545">Nucleotide biosynthesis</keyword>
<dbReference type="CDD" id="cd06223">
    <property type="entry name" value="PRTases_typeI"/>
    <property type="match status" value="1"/>
</dbReference>
<feature type="domain" description="Ribose-phosphate pyrophosphokinase N-terminal" evidence="8">
    <location>
        <begin position="6"/>
        <end position="126"/>
    </location>
</feature>
<comment type="catalytic activity">
    <reaction evidence="7">
        <text>D-ribose 5-phosphate + ATP = 5-phospho-alpha-D-ribose 1-diphosphate + AMP + H(+)</text>
        <dbReference type="Rhea" id="RHEA:15609"/>
        <dbReference type="ChEBI" id="CHEBI:15378"/>
        <dbReference type="ChEBI" id="CHEBI:30616"/>
        <dbReference type="ChEBI" id="CHEBI:58017"/>
        <dbReference type="ChEBI" id="CHEBI:78346"/>
        <dbReference type="ChEBI" id="CHEBI:456215"/>
        <dbReference type="EC" id="2.7.6.1"/>
    </reaction>
</comment>
<keyword evidence="2 9" id="KW-0808">Transferase</keyword>
<dbReference type="RefSeq" id="WP_114810709.1">
    <property type="nucleotide sequence ID" value="NZ_CP139965.1"/>
</dbReference>
<dbReference type="PANTHER" id="PTHR10210">
    <property type="entry name" value="RIBOSE-PHOSPHATE DIPHOSPHOKINASE FAMILY MEMBER"/>
    <property type="match status" value="1"/>
</dbReference>
<dbReference type="NCBIfam" id="TIGR01251">
    <property type="entry name" value="ribP_PPkin"/>
    <property type="match status" value="1"/>
</dbReference>
<dbReference type="EMBL" id="CP139965">
    <property type="protein sequence ID" value="WQD80932.1"/>
    <property type="molecule type" value="Genomic_DNA"/>
</dbReference>
<dbReference type="InterPro" id="IPR029099">
    <property type="entry name" value="Pribosyltran_N"/>
</dbReference>
<dbReference type="PANTHER" id="PTHR10210:SF32">
    <property type="entry name" value="RIBOSE-PHOSPHATE PYROPHOSPHOKINASE 2"/>
    <property type="match status" value="1"/>
</dbReference>
<keyword evidence="4" id="KW-0547">Nucleotide-binding</keyword>
<dbReference type="Proteomes" id="UP001325479">
    <property type="component" value="Chromosome"/>
</dbReference>
<accession>A0ABZ0WU85</accession>
<dbReference type="Pfam" id="PF14572">
    <property type="entry name" value="Pribosyl_synth"/>
    <property type="match status" value="1"/>
</dbReference>
<dbReference type="EC" id="2.7.6.1" evidence="1"/>
<keyword evidence="5" id="KW-0418">Kinase</keyword>
<evidence type="ECO:0000256" key="1">
    <source>
        <dbReference type="ARBA" id="ARBA00013247"/>
    </source>
</evidence>
<dbReference type="InterPro" id="IPR005946">
    <property type="entry name" value="Rib-P_diPkinase"/>
</dbReference>
<keyword evidence="6" id="KW-0067">ATP-binding</keyword>
<evidence type="ECO:0000313" key="9">
    <source>
        <dbReference type="EMBL" id="WQD80932.1"/>
    </source>
</evidence>
<reference evidence="9 10" key="1">
    <citation type="submission" date="2023-12" db="EMBL/GenBank/DDBJ databases">
        <title>Genome sequencing and assembly of bacterial species from a model synthetic community.</title>
        <authorList>
            <person name="Hogle S.L."/>
        </authorList>
    </citation>
    <scope>NUCLEOTIDE SEQUENCE [LARGE SCALE GENOMIC DNA]</scope>
    <source>
        <strain evidence="9 10">HAMBI 2494</strain>
    </source>
</reference>
<evidence type="ECO:0000256" key="6">
    <source>
        <dbReference type="ARBA" id="ARBA00022840"/>
    </source>
</evidence>
<dbReference type="InterPro" id="IPR000836">
    <property type="entry name" value="PRTase_dom"/>
</dbReference>
<evidence type="ECO:0000259" key="8">
    <source>
        <dbReference type="Pfam" id="PF13793"/>
    </source>
</evidence>
<dbReference type="SUPFAM" id="SSF53271">
    <property type="entry name" value="PRTase-like"/>
    <property type="match status" value="2"/>
</dbReference>
<evidence type="ECO:0000313" key="10">
    <source>
        <dbReference type="Proteomes" id="UP001325479"/>
    </source>
</evidence>